<dbReference type="Proteomes" id="UP000002484">
    <property type="component" value="Chromosome"/>
</dbReference>
<keyword evidence="1" id="KW-0812">Transmembrane</keyword>
<gene>
    <name evidence="2" type="ordered locus">FraEuI1c_6153</name>
</gene>
<reference evidence="2 3" key="1">
    <citation type="submission" date="2010-10" db="EMBL/GenBank/DDBJ databases">
        <title>Complete sequence of Frankia sp. EuI1c.</title>
        <authorList>
            <consortium name="US DOE Joint Genome Institute"/>
            <person name="Lucas S."/>
            <person name="Copeland A."/>
            <person name="Lapidus A."/>
            <person name="Cheng J.-F."/>
            <person name="Bruce D."/>
            <person name="Goodwin L."/>
            <person name="Pitluck S."/>
            <person name="Chertkov O."/>
            <person name="Detter J.C."/>
            <person name="Han C."/>
            <person name="Tapia R."/>
            <person name="Land M."/>
            <person name="Hauser L."/>
            <person name="Jeffries C."/>
            <person name="Kyrpides N."/>
            <person name="Ivanova N."/>
            <person name="Mikhailova N."/>
            <person name="Beauchemin N."/>
            <person name="Sen A."/>
            <person name="Sur S.A."/>
            <person name="Gtari M."/>
            <person name="Wall L."/>
            <person name="Tisa L."/>
            <person name="Woyke T."/>
        </authorList>
    </citation>
    <scope>NUCLEOTIDE SEQUENCE [LARGE SCALE GENOMIC DNA]</scope>
    <source>
        <strain evidence="3">DSM 45817 / CECT 9037 / EuI1c</strain>
    </source>
</reference>
<dbReference type="InterPro" id="IPR021385">
    <property type="entry name" value="DUF3017"/>
</dbReference>
<evidence type="ECO:0000256" key="1">
    <source>
        <dbReference type="SAM" id="Phobius"/>
    </source>
</evidence>
<evidence type="ECO:0008006" key="4">
    <source>
        <dbReference type="Google" id="ProtNLM"/>
    </source>
</evidence>
<evidence type="ECO:0000313" key="3">
    <source>
        <dbReference type="Proteomes" id="UP000002484"/>
    </source>
</evidence>
<keyword evidence="1" id="KW-0472">Membrane</keyword>
<accession>E3J232</accession>
<dbReference type="Pfam" id="PF11222">
    <property type="entry name" value="DUF3017"/>
    <property type="match status" value="1"/>
</dbReference>
<feature type="transmembrane region" description="Helical" evidence="1">
    <location>
        <begin position="61"/>
        <end position="85"/>
    </location>
</feature>
<organism evidence="2 3">
    <name type="scientific">Pseudofrankia inefficax (strain DSM 45817 / CECT 9037 / DDB 130130 / EuI1c)</name>
    <name type="common">Frankia inefficax</name>
    <dbReference type="NCBI Taxonomy" id="298654"/>
    <lineage>
        <taxon>Bacteria</taxon>
        <taxon>Bacillati</taxon>
        <taxon>Actinomycetota</taxon>
        <taxon>Actinomycetes</taxon>
        <taxon>Frankiales</taxon>
        <taxon>Frankiaceae</taxon>
        <taxon>Pseudofrankia</taxon>
    </lineage>
</organism>
<proteinExistence type="predicted"/>
<keyword evidence="3" id="KW-1185">Reference proteome</keyword>
<dbReference type="HOGENOM" id="CLU_152435_1_1_11"/>
<sequence length="88" mass="9139" precursor="true">MREFALTAALAGVVVGMILVVAQNRWRVGLFGIGTVLLVLAAARLVLPAHRMGLLAVRGRLFDTVLLTVLGAAVIGLTLTVPLPIAVA</sequence>
<dbReference type="InParanoid" id="E3J232"/>
<name>E3J232_PSEI1</name>
<dbReference type="AlphaFoldDB" id="E3J232"/>
<protein>
    <recommendedName>
        <fullName evidence="4">DUF3017 domain-containing protein</fullName>
    </recommendedName>
</protein>
<feature type="transmembrane region" description="Helical" evidence="1">
    <location>
        <begin position="26"/>
        <end position="49"/>
    </location>
</feature>
<evidence type="ECO:0000313" key="2">
    <source>
        <dbReference type="EMBL" id="ADP84137.1"/>
    </source>
</evidence>
<dbReference type="EMBL" id="CP002299">
    <property type="protein sequence ID" value="ADP84137.1"/>
    <property type="molecule type" value="Genomic_DNA"/>
</dbReference>
<dbReference type="KEGG" id="fri:FraEuI1c_6153"/>
<keyword evidence="1" id="KW-1133">Transmembrane helix</keyword>